<dbReference type="Proteomes" id="UP000265566">
    <property type="component" value="Chromosome 5"/>
</dbReference>
<evidence type="ECO:0000313" key="3">
    <source>
        <dbReference type="Proteomes" id="UP000265566"/>
    </source>
</evidence>
<gene>
    <name evidence="2" type="ORF">MtrunA17_Chr5g0446761</name>
</gene>
<accession>A0A396HZP0</accession>
<evidence type="ECO:0000313" key="2">
    <source>
        <dbReference type="EMBL" id="RHN58031.1"/>
    </source>
</evidence>
<dbReference type="Gramene" id="rna33636">
    <property type="protein sequence ID" value="RHN58031.1"/>
    <property type="gene ID" value="gene33636"/>
</dbReference>
<dbReference type="AlphaFoldDB" id="A0A396HZP0"/>
<dbReference type="PANTHER" id="PTHR33184:SF67">
    <property type="entry name" value="PROTEIN TAPETUM DETERMINANT 1"/>
    <property type="match status" value="1"/>
</dbReference>
<sequence>MWRVLAYLPRRTLIIDDKCDKSSIQINQAPTTPLPNGIPQYTVEIVNTCLSGYNISNIHIDCGMFSSARLIDPTIFKRLNYSDCLVNSGKPFPNGKVISFSYANTYPYPLSVSSVVCY</sequence>
<protein>
    <submittedName>
        <fullName evidence="2">Uncharacterized protein</fullName>
    </submittedName>
</protein>
<dbReference type="EMBL" id="PSQE01000005">
    <property type="protein sequence ID" value="RHN58031.1"/>
    <property type="molecule type" value="Genomic_DNA"/>
</dbReference>
<evidence type="ECO:0000256" key="1">
    <source>
        <dbReference type="ARBA" id="ARBA00022729"/>
    </source>
</evidence>
<organism evidence="2 3">
    <name type="scientific">Medicago truncatula</name>
    <name type="common">Barrel medic</name>
    <name type="synonym">Medicago tribuloides</name>
    <dbReference type="NCBI Taxonomy" id="3880"/>
    <lineage>
        <taxon>Eukaryota</taxon>
        <taxon>Viridiplantae</taxon>
        <taxon>Streptophyta</taxon>
        <taxon>Embryophyta</taxon>
        <taxon>Tracheophyta</taxon>
        <taxon>Spermatophyta</taxon>
        <taxon>Magnoliopsida</taxon>
        <taxon>eudicotyledons</taxon>
        <taxon>Gunneridae</taxon>
        <taxon>Pentapetalae</taxon>
        <taxon>rosids</taxon>
        <taxon>fabids</taxon>
        <taxon>Fabales</taxon>
        <taxon>Fabaceae</taxon>
        <taxon>Papilionoideae</taxon>
        <taxon>50 kb inversion clade</taxon>
        <taxon>NPAAA clade</taxon>
        <taxon>Hologalegina</taxon>
        <taxon>IRL clade</taxon>
        <taxon>Trifolieae</taxon>
        <taxon>Medicago</taxon>
    </lineage>
</organism>
<comment type="caution">
    <text evidence="2">The sequence shown here is derived from an EMBL/GenBank/DDBJ whole genome shotgun (WGS) entry which is preliminary data.</text>
</comment>
<name>A0A396HZP0_MEDTR</name>
<keyword evidence="1" id="KW-0732">Signal</keyword>
<dbReference type="PANTHER" id="PTHR33184">
    <property type="entry name" value="PROTEIN TAPETUM DETERMINANT 1-LIKE-RELATED"/>
    <property type="match status" value="1"/>
</dbReference>
<dbReference type="InterPro" id="IPR040361">
    <property type="entry name" value="TPD1"/>
</dbReference>
<dbReference type="Pfam" id="PF24068">
    <property type="entry name" value="TPD1_C"/>
    <property type="match status" value="1"/>
</dbReference>
<proteinExistence type="predicted"/>
<reference evidence="3" key="1">
    <citation type="journal article" date="2018" name="Nat. Plants">
        <title>Whole-genome landscape of Medicago truncatula symbiotic genes.</title>
        <authorList>
            <person name="Pecrix Y."/>
            <person name="Staton S.E."/>
            <person name="Sallet E."/>
            <person name="Lelandais-Briere C."/>
            <person name="Moreau S."/>
            <person name="Carrere S."/>
            <person name="Blein T."/>
            <person name="Jardinaud M.F."/>
            <person name="Latrasse D."/>
            <person name="Zouine M."/>
            <person name="Zahm M."/>
            <person name="Kreplak J."/>
            <person name="Mayjonade B."/>
            <person name="Satge C."/>
            <person name="Perez M."/>
            <person name="Cauet S."/>
            <person name="Marande W."/>
            <person name="Chantry-Darmon C."/>
            <person name="Lopez-Roques C."/>
            <person name="Bouchez O."/>
            <person name="Berard A."/>
            <person name="Debelle F."/>
            <person name="Munos S."/>
            <person name="Bendahmane A."/>
            <person name="Berges H."/>
            <person name="Niebel A."/>
            <person name="Buitink J."/>
            <person name="Frugier F."/>
            <person name="Benhamed M."/>
            <person name="Crespi M."/>
            <person name="Gouzy J."/>
            <person name="Gamas P."/>
        </authorList>
    </citation>
    <scope>NUCLEOTIDE SEQUENCE [LARGE SCALE GENOMIC DNA]</scope>
    <source>
        <strain evidence="3">cv. Jemalong A17</strain>
    </source>
</reference>